<keyword evidence="2" id="KW-1185">Reference proteome</keyword>
<accession>A0A6N8EBC0</accession>
<evidence type="ECO:0000313" key="2">
    <source>
        <dbReference type="Proteomes" id="UP000434044"/>
    </source>
</evidence>
<reference evidence="1 2" key="1">
    <citation type="submission" date="2019-11" db="EMBL/GenBank/DDBJ databases">
        <title>Whole-genome sequence of the anaerobic purple sulfur bacterium Allochromatium palmeri DSM 15591.</title>
        <authorList>
            <person name="Kyndt J.A."/>
            <person name="Meyer T.E."/>
        </authorList>
    </citation>
    <scope>NUCLEOTIDE SEQUENCE [LARGE SCALE GENOMIC DNA]</scope>
    <source>
        <strain evidence="1 2">DSM 15591</strain>
    </source>
</reference>
<name>A0A6N8EBC0_9GAMM</name>
<proteinExistence type="predicted"/>
<dbReference type="AlphaFoldDB" id="A0A6N8EBC0"/>
<dbReference type="EMBL" id="WNKT01000009">
    <property type="protein sequence ID" value="MTW20770.1"/>
    <property type="molecule type" value="Genomic_DNA"/>
</dbReference>
<sequence length="101" mass="11066">MLQTIEVEIDASGRVHPVEPFEHLPSGRALLTLLQPTPASRKRLEAVIATTEHHAGEPLGTDNSSSVLTLLRSPWFQHAPAGDPAALEETIQANREAWNDR</sequence>
<comment type="caution">
    <text evidence="1">The sequence shown here is derived from an EMBL/GenBank/DDBJ whole genome shotgun (WGS) entry which is preliminary data.</text>
</comment>
<protein>
    <submittedName>
        <fullName evidence="1">Uncharacterized protein</fullName>
    </submittedName>
</protein>
<dbReference type="RefSeq" id="WP_155449355.1">
    <property type="nucleotide sequence ID" value="NZ_WNKT01000009.1"/>
</dbReference>
<organism evidence="1 2">
    <name type="scientific">Allochromatium palmeri</name>
    <dbReference type="NCBI Taxonomy" id="231048"/>
    <lineage>
        <taxon>Bacteria</taxon>
        <taxon>Pseudomonadati</taxon>
        <taxon>Pseudomonadota</taxon>
        <taxon>Gammaproteobacteria</taxon>
        <taxon>Chromatiales</taxon>
        <taxon>Chromatiaceae</taxon>
        <taxon>Allochromatium</taxon>
    </lineage>
</organism>
<dbReference type="OrthoDB" id="1495109at2"/>
<dbReference type="Proteomes" id="UP000434044">
    <property type="component" value="Unassembled WGS sequence"/>
</dbReference>
<gene>
    <name evidence="1" type="ORF">GJ668_06620</name>
</gene>
<evidence type="ECO:0000313" key="1">
    <source>
        <dbReference type="EMBL" id="MTW20770.1"/>
    </source>
</evidence>